<evidence type="ECO:0000313" key="11">
    <source>
        <dbReference type="Proteomes" id="UP001305779"/>
    </source>
</evidence>
<evidence type="ECO:0000256" key="8">
    <source>
        <dbReference type="SAM" id="MobiDB-lite"/>
    </source>
</evidence>
<accession>A0ABR0EWW1</accession>
<evidence type="ECO:0000256" key="4">
    <source>
        <dbReference type="ARBA" id="ARBA00022741"/>
    </source>
</evidence>
<dbReference type="PANTHER" id="PTHR12272">
    <property type="entry name" value="DEADENYLATION COMPLEX SUBUNIT PAN3"/>
    <property type="match status" value="1"/>
</dbReference>
<dbReference type="PANTHER" id="PTHR12272:SF11">
    <property type="entry name" value="PAN2-PAN3 DEADENYLATION COMPLEX SUBUNIT PAN3"/>
    <property type="match status" value="1"/>
</dbReference>
<organism evidence="10 11">
    <name type="scientific">Zasmidium cellare</name>
    <name type="common">Wine cellar mold</name>
    <name type="synonym">Racodium cellare</name>
    <dbReference type="NCBI Taxonomy" id="395010"/>
    <lineage>
        <taxon>Eukaryota</taxon>
        <taxon>Fungi</taxon>
        <taxon>Dikarya</taxon>
        <taxon>Ascomycota</taxon>
        <taxon>Pezizomycotina</taxon>
        <taxon>Dothideomycetes</taxon>
        <taxon>Dothideomycetidae</taxon>
        <taxon>Mycosphaerellales</taxon>
        <taxon>Mycosphaerellaceae</taxon>
        <taxon>Zasmidium</taxon>
    </lineage>
</organism>
<keyword evidence="2 7" id="KW-0963">Cytoplasm</keyword>
<dbReference type="SUPFAM" id="SSF56112">
    <property type="entry name" value="Protein kinase-like (PK-like)"/>
    <property type="match status" value="1"/>
</dbReference>
<dbReference type="Pfam" id="PF18101">
    <property type="entry name" value="Pan3_CK"/>
    <property type="match status" value="1"/>
</dbReference>
<dbReference type="InterPro" id="IPR000719">
    <property type="entry name" value="Prot_kinase_dom"/>
</dbReference>
<feature type="region of interest" description="Knob domain" evidence="7">
    <location>
        <begin position="771"/>
        <end position="882"/>
    </location>
</feature>
<gene>
    <name evidence="7" type="primary">PAN3</name>
    <name evidence="10" type="ORF">PRZ48_003544</name>
</gene>
<proteinExistence type="inferred from homology"/>
<evidence type="ECO:0000256" key="3">
    <source>
        <dbReference type="ARBA" id="ARBA00022664"/>
    </source>
</evidence>
<comment type="domain">
    <text evidence="7">Contains a pseudokinase domain. The protein kinase domain is predicted to be catalytically inactive because some of the residues important for catalytic activity are substituted and it lacks the equivalent of the binding site for a peptide substrate. However, it has retained an ATP-binding site and ATP-binding is required for mRNA degradation, stimulating the activity of the PAN2 nuclease in vitro. The nucleotide-binding site is juxtaposed to the RNase active site of PAN2 in the complex and may actually bind nucleosides of a poly(A) RNA rather than ATP, feeding the poly(A)-tail to the active site of the deadenylase and thus increasing the efficiency with which this distributive enzyme degrades oligo(A) RNAs.</text>
</comment>
<dbReference type="HAMAP" id="MF_03181">
    <property type="entry name" value="PAN3"/>
    <property type="match status" value="1"/>
</dbReference>
<comment type="function">
    <text evidence="7">Regulatory subunit of the poly(A)-nuclease (PAN) deadenylation complex, one of two cytoplasmic mRNA deadenylases involved in mRNA turnover. PAN specifically shortens poly(A) tails of RNA and the activity is stimulated by poly(A)-binding protein PAB1. PAN deadenylation is followed by rapid degradation of the shortened mRNA tails by the CCR4-NOT complex. Deadenylated mRNAs are then degraded by two alternative mechanisms, namely exosome-mediated 3'-5' exonucleolytic degradation, or deadenlyation-dependent mRNA decaping and subsequent 5'-3' exonucleolytic degradation by XRN1. May also be involved in post-transcriptional maturation of mRNA poly(A) tails. PAN3 acts as a positive regulator for PAN activity, recruiting the catalytic subunit PAN2 to mRNA via its interaction with RNA and with PAB1.</text>
</comment>
<evidence type="ECO:0000256" key="5">
    <source>
        <dbReference type="ARBA" id="ARBA00022840"/>
    </source>
</evidence>
<feature type="domain" description="Protein kinase" evidence="9">
    <location>
        <begin position="478"/>
        <end position="772"/>
    </location>
</feature>
<evidence type="ECO:0000313" key="10">
    <source>
        <dbReference type="EMBL" id="KAK4505581.1"/>
    </source>
</evidence>
<feature type="compositionally biased region" description="Low complexity" evidence="8">
    <location>
        <begin position="87"/>
        <end position="99"/>
    </location>
</feature>
<keyword evidence="6 7" id="KW-0175">Coiled coil</keyword>
<dbReference type="Gene3D" id="1.10.287.3700">
    <property type="match status" value="1"/>
</dbReference>
<reference evidence="10 11" key="1">
    <citation type="journal article" date="2023" name="G3 (Bethesda)">
        <title>A chromosome-level genome assembly of Zasmidium syzygii isolated from banana leaves.</title>
        <authorList>
            <person name="van Westerhoven A.C."/>
            <person name="Mehrabi R."/>
            <person name="Talebi R."/>
            <person name="Steentjes M.B.F."/>
            <person name="Corcolon B."/>
            <person name="Chong P.A."/>
            <person name="Kema G.H.J."/>
            <person name="Seidl M.F."/>
        </authorList>
    </citation>
    <scope>NUCLEOTIDE SEQUENCE [LARGE SCALE GENOMIC DNA]</scope>
    <source>
        <strain evidence="10 11">P124</strain>
    </source>
</reference>
<dbReference type="Proteomes" id="UP001305779">
    <property type="component" value="Unassembled WGS sequence"/>
</dbReference>
<dbReference type="InterPro" id="IPR030844">
    <property type="entry name" value="PAN3"/>
</dbReference>
<dbReference type="InterPro" id="IPR011009">
    <property type="entry name" value="Kinase-like_dom_sf"/>
</dbReference>
<comment type="caution">
    <text evidence="10">The sequence shown here is derived from an EMBL/GenBank/DDBJ whole genome shotgun (WGS) entry which is preliminary data.</text>
</comment>
<feature type="compositionally biased region" description="Basic and acidic residues" evidence="8">
    <location>
        <begin position="73"/>
        <end position="86"/>
    </location>
</feature>
<feature type="region of interest" description="Disordered" evidence="8">
    <location>
        <begin position="1"/>
        <end position="57"/>
    </location>
</feature>
<keyword evidence="5 7" id="KW-0067">ATP-binding</keyword>
<dbReference type="Gene3D" id="1.20.5.5160">
    <property type="match status" value="1"/>
</dbReference>
<keyword evidence="4 7" id="KW-0547">Nucleotide-binding</keyword>
<feature type="coiled-coil region" evidence="7">
    <location>
        <begin position="732"/>
        <end position="770"/>
    </location>
</feature>
<comment type="domain">
    <text evidence="7">The pseudokinase domain, the coiled-coil (CC), and C-terminal knob domain (CK) form a structural unit (PKC) that forms an extensive high-affinity interaction surface for PAN2.</text>
</comment>
<comment type="similarity">
    <text evidence="7">Belongs to the protein kinase superfamily. PAN3 family.</text>
</comment>
<feature type="region of interest" description="Disordered" evidence="8">
    <location>
        <begin position="154"/>
        <end position="180"/>
    </location>
</feature>
<dbReference type="Gene3D" id="1.10.510.10">
    <property type="entry name" value="Transferase(Phosphotransferase) domain 1"/>
    <property type="match status" value="1"/>
</dbReference>
<feature type="region of interest" description="Disordered" evidence="8">
    <location>
        <begin position="71"/>
        <end position="115"/>
    </location>
</feature>
<comment type="domain">
    <text evidence="7">The N-terminal zinc finger binds to poly(A) RNA.</text>
</comment>
<evidence type="ECO:0000259" key="9">
    <source>
        <dbReference type="PROSITE" id="PS50011"/>
    </source>
</evidence>
<comment type="subcellular location">
    <subcellularLocation>
        <location evidence="1 7">Cytoplasm</location>
    </subcellularLocation>
</comment>
<keyword evidence="3 7" id="KW-0507">mRNA processing</keyword>
<evidence type="ECO:0000256" key="7">
    <source>
        <dbReference type="HAMAP-Rule" id="MF_03181"/>
    </source>
</evidence>
<comment type="subunit">
    <text evidence="7">Homodimer. Forms a heterotrimer with a catalytic subunit PAN2 to form the poly(A)-nuclease (PAN) deadenylation complex. Interacts (via PAM-2 motif) with poly(A)-binding protein PAB1 (via PABC domain), conferring substrate specificity of the enzyme complex.</text>
</comment>
<dbReference type="EMBL" id="JAXOVC010000002">
    <property type="protein sequence ID" value="KAK4505581.1"/>
    <property type="molecule type" value="Genomic_DNA"/>
</dbReference>
<evidence type="ECO:0000256" key="6">
    <source>
        <dbReference type="ARBA" id="ARBA00023054"/>
    </source>
</evidence>
<feature type="binding site" evidence="7">
    <location>
        <position position="510"/>
    </location>
    <ligand>
        <name>ATP</name>
        <dbReference type="ChEBI" id="CHEBI:30616"/>
    </ligand>
</feature>
<protein>
    <recommendedName>
        <fullName evidence="7">PAN2-PAN3 deadenylation complex subunit PAN3</fullName>
    </recommendedName>
    <alternativeName>
        <fullName evidence="7">PAB1P-dependent poly(A)-specific ribonuclease</fullName>
    </alternativeName>
    <alternativeName>
        <fullName evidence="7">Poly(A)-nuclease deadenylation complex subunit 3</fullName>
        <shortName evidence="7">PAN deadenylation complex subunit 3</shortName>
    </alternativeName>
</protein>
<evidence type="ECO:0000256" key="1">
    <source>
        <dbReference type="ARBA" id="ARBA00004496"/>
    </source>
</evidence>
<evidence type="ECO:0000256" key="2">
    <source>
        <dbReference type="ARBA" id="ARBA00022490"/>
    </source>
</evidence>
<feature type="compositionally biased region" description="Polar residues" evidence="8">
    <location>
        <begin position="36"/>
        <end position="45"/>
    </location>
</feature>
<comment type="caution">
    <text evidence="7">Lacks conserved residue(s) required for the propagation of feature annotation.</text>
</comment>
<sequence>MPKSSKTKWKPFNFHDSAQADQGDATDSAPLRIASNPLSSTQHSLSGADRRTVSEYRPRVPYLDKAYSAAELQKLHESREREREAAQEAGSPEEASAPACVPASLTDPPPEPALRISTNYQPAIAKAESPTKPANLAVAAQDFEFHFRSDSVGPVSNENTVAETKCPSSSPDKDPGAAVKGATTVGDDMASAARVSARPNRFENRPPMSTILCRNGPQCRKLQEGTCHYNHDFTSMAPNGLNASKRSLNVDSPAFTPTPKNAAVQPAKVGISPKTVAAATFTPRGSGKRWKKSYLRKRADKLSGSVTPAAQSHSKEPSGDFIPQQAFQQTQFQEFVPGQSFLTSPQTKLIDEQLETQQPQLSQQITAFDNTFLAQQGLTGLDASQTQINPYVQQASTVGNQPFFQDASTFKHPLNYHLYASIGPRRENLMAYQRSTADFFIPDDLREELQRKSEATLQTYANSALPQAVEYFHSLVALDTNNAKGASTFGYQSWIYKATSSRDGHTYALRRIEGFRLSSEAAIRTINSWKRITNASTVRIYDAFTGRWFGDSSLIIVTDYHPRSQTLAEKHFAVGRHTHRSSAQVTPENDLWGYIVQLASALKTIHEGGVAAQTVIPSKVLLTSKNRLRLNGCGVFDILQYEQRKPLPELQRADLQDLGRLILGIAARNPTAHQNTPKSLELVSRSYSERLRSCIAWLVAPPPLPQDGVQPTEQPATSTEYNIHTLLNNIADKVISTFDSALHLEDEITSDLMRELENGRLVRLLTKINVILERPDTSSTPTANTPAALNQPSAAWSETGERYYLKLFRDYVFHQVDQDGRPVLDLGHIITCLNKLDAGIDEKIQLVSRDEQSLFITSYKEVKRGFEAAWAEISKASNPSRR</sequence>
<dbReference type="InterPro" id="IPR041332">
    <property type="entry name" value="Pan3_CK"/>
</dbReference>
<keyword evidence="11" id="KW-1185">Reference proteome</keyword>
<feature type="region of interest" description="Pseudokinase domain" evidence="7">
    <location>
        <begin position="458"/>
        <end position="731"/>
    </location>
</feature>
<name>A0ABR0EWW1_ZASCE</name>
<feature type="compositionally biased region" description="Polar residues" evidence="8">
    <location>
        <begin position="154"/>
        <end position="170"/>
    </location>
</feature>
<feature type="compositionally biased region" description="Basic and acidic residues" evidence="8">
    <location>
        <begin position="48"/>
        <end position="57"/>
    </location>
</feature>
<dbReference type="PROSITE" id="PS50011">
    <property type="entry name" value="PROTEIN_KINASE_DOM"/>
    <property type="match status" value="1"/>
</dbReference>
<feature type="binding site" evidence="7">
    <location>
        <begin position="618"/>
        <end position="619"/>
    </location>
    <ligand>
        <name>ATP</name>
        <dbReference type="ChEBI" id="CHEBI:30616"/>
    </ligand>
</feature>
<feature type="binding site" evidence="7">
    <location>
        <begin position="559"/>
        <end position="566"/>
    </location>
    <ligand>
        <name>ATP</name>
        <dbReference type="ChEBI" id="CHEBI:30616"/>
    </ligand>
</feature>